<dbReference type="OrthoDB" id="7223883at2"/>
<dbReference type="AlphaFoldDB" id="A0A4R5VTB5"/>
<dbReference type="Proteomes" id="UP000294829">
    <property type="component" value="Unassembled WGS sequence"/>
</dbReference>
<dbReference type="EMBL" id="SMYL01000014">
    <property type="protein sequence ID" value="TDK61218.1"/>
    <property type="molecule type" value="Genomic_DNA"/>
</dbReference>
<feature type="transmembrane region" description="Helical" evidence="1">
    <location>
        <begin position="89"/>
        <end position="108"/>
    </location>
</feature>
<gene>
    <name evidence="2" type="ORF">E2I14_17690</name>
</gene>
<reference evidence="2 3" key="1">
    <citation type="submission" date="2019-03" db="EMBL/GenBank/DDBJ databases">
        <title>Sapientia aquatica gen. nov., sp. nov., isolated from a crater lake.</title>
        <authorList>
            <person name="Felfoldi T."/>
            <person name="Szabo A."/>
            <person name="Toth E."/>
            <person name="Schumann P."/>
            <person name="Keki Z."/>
            <person name="Marialigeti K."/>
            <person name="Mathe I."/>
        </authorList>
    </citation>
    <scope>NUCLEOTIDE SEQUENCE [LARGE SCALE GENOMIC DNA]</scope>
    <source>
        <strain evidence="2 3">SA-152</strain>
    </source>
</reference>
<keyword evidence="1" id="KW-1133">Transmembrane helix</keyword>
<accession>A0A4R5VTB5</accession>
<name>A0A4R5VTB5_9BURK</name>
<keyword evidence="3" id="KW-1185">Reference proteome</keyword>
<keyword evidence="1" id="KW-0472">Membrane</keyword>
<evidence type="ECO:0000256" key="1">
    <source>
        <dbReference type="SAM" id="Phobius"/>
    </source>
</evidence>
<evidence type="ECO:0000313" key="2">
    <source>
        <dbReference type="EMBL" id="TDK61218.1"/>
    </source>
</evidence>
<protein>
    <recommendedName>
        <fullName evidence="4">Replication protein</fullName>
    </recommendedName>
</protein>
<dbReference type="RefSeq" id="WP_133330990.1">
    <property type="nucleotide sequence ID" value="NZ_SMYL01000014.1"/>
</dbReference>
<proteinExistence type="predicted"/>
<evidence type="ECO:0008006" key="4">
    <source>
        <dbReference type="Google" id="ProtNLM"/>
    </source>
</evidence>
<evidence type="ECO:0000313" key="3">
    <source>
        <dbReference type="Proteomes" id="UP000294829"/>
    </source>
</evidence>
<sequence length="190" mass="20887">MAQLSDLVAQEIMGEINELVKRIEFTSEKIPQTEKLQDAVNCVLQDFRTTASIMVLGETARMKAELTQCAVDVALAAAQDISRIHKAKWISGSITLTFLSFSIFGWIMEQRGHERGLSEGHEKGYLESKDEKAAANWANTAEGKVAFGLAQAGSIRRLAACDGEGWTIKNDSCIPKPTAKNVVYGWKIKP</sequence>
<keyword evidence="1" id="KW-0812">Transmembrane</keyword>
<organism evidence="2 3">
    <name type="scientific">Sapientia aquatica</name>
    <dbReference type="NCBI Taxonomy" id="1549640"/>
    <lineage>
        <taxon>Bacteria</taxon>
        <taxon>Pseudomonadati</taxon>
        <taxon>Pseudomonadota</taxon>
        <taxon>Betaproteobacteria</taxon>
        <taxon>Burkholderiales</taxon>
        <taxon>Oxalobacteraceae</taxon>
        <taxon>Sapientia</taxon>
    </lineage>
</organism>
<comment type="caution">
    <text evidence="2">The sequence shown here is derived from an EMBL/GenBank/DDBJ whole genome shotgun (WGS) entry which is preliminary data.</text>
</comment>